<reference evidence="1 2" key="1">
    <citation type="journal article" date="2015" name="Nature">
        <title>rRNA introns, odd ribosomes, and small enigmatic genomes across a large radiation of phyla.</title>
        <authorList>
            <person name="Brown C.T."/>
            <person name="Hug L.A."/>
            <person name="Thomas B.C."/>
            <person name="Sharon I."/>
            <person name="Castelle C.J."/>
            <person name="Singh A."/>
            <person name="Wilkins M.J."/>
            <person name="Williams K.H."/>
            <person name="Banfield J.F."/>
        </authorList>
    </citation>
    <scope>NUCLEOTIDE SEQUENCE [LARGE SCALE GENOMIC DNA]</scope>
</reference>
<protein>
    <submittedName>
        <fullName evidence="1">Uncharacterized protein</fullName>
    </submittedName>
</protein>
<gene>
    <name evidence="1" type="ORF">US50_C0004G0010</name>
</gene>
<name>A0A0G0K5A2_9BACT</name>
<accession>A0A0G0K5A2</accession>
<organism evidence="1 2">
    <name type="scientific">Candidatus Nomurabacteria bacterium GW2011_GWB1_37_5</name>
    <dbReference type="NCBI Taxonomy" id="1618742"/>
    <lineage>
        <taxon>Bacteria</taxon>
        <taxon>Candidatus Nomuraibacteriota</taxon>
    </lineage>
</organism>
<dbReference type="Proteomes" id="UP000033876">
    <property type="component" value="Unassembled WGS sequence"/>
</dbReference>
<dbReference type="EMBL" id="LBTF01000004">
    <property type="protein sequence ID" value="KKQ35821.1"/>
    <property type="molecule type" value="Genomic_DNA"/>
</dbReference>
<dbReference type="AlphaFoldDB" id="A0A0G0K5A2"/>
<sequence length="294" mass="32211">MGAYLLCGEIMASIPTNTTVMVKFNNKKVELNSKGFGRIHNLKDEENTLSVTVQQKENQKICAFTETEGELVPLAPIGSGKSTTTGREYTTTLNFDSEDNRITTSFPTNTINLACWNKKSKIGTTYEIGVFVNEEGTCYVCMTTKVEFAYITDGSVFFPTFGKQLSKLIESNLIHGSELKSLPFITEYISANELVSFISKLNLTDKKAIIVDMLPATGHVVIVTNKLRIAVVPFTSIILNNVDAKPEVGCIVGYDSFKKADQKTTTLIQNWTGSIASISVATGVVLLEEMTAQV</sequence>
<evidence type="ECO:0000313" key="1">
    <source>
        <dbReference type="EMBL" id="KKQ35821.1"/>
    </source>
</evidence>
<proteinExistence type="predicted"/>
<evidence type="ECO:0000313" key="2">
    <source>
        <dbReference type="Proteomes" id="UP000033876"/>
    </source>
</evidence>
<comment type="caution">
    <text evidence="1">The sequence shown here is derived from an EMBL/GenBank/DDBJ whole genome shotgun (WGS) entry which is preliminary data.</text>
</comment>